<feature type="compositionally biased region" description="Gly residues" evidence="1">
    <location>
        <begin position="174"/>
        <end position="183"/>
    </location>
</feature>
<protein>
    <submittedName>
        <fullName evidence="2">Uncharacterized protein</fullName>
    </submittedName>
</protein>
<dbReference type="Proteomes" id="UP001180020">
    <property type="component" value="Unassembled WGS sequence"/>
</dbReference>
<feature type="region of interest" description="Disordered" evidence="1">
    <location>
        <begin position="163"/>
        <end position="216"/>
    </location>
</feature>
<reference evidence="2" key="2">
    <citation type="submission" date="2023-06" db="EMBL/GenBank/DDBJ databases">
        <authorList>
            <person name="Ma L."/>
            <person name="Liu K.-W."/>
            <person name="Li Z."/>
            <person name="Hsiao Y.-Y."/>
            <person name="Qi Y."/>
            <person name="Fu T."/>
            <person name="Tang G."/>
            <person name="Zhang D."/>
            <person name="Sun W.-H."/>
            <person name="Liu D.-K."/>
            <person name="Li Y."/>
            <person name="Chen G.-Z."/>
            <person name="Liu X.-D."/>
            <person name="Liao X.-Y."/>
            <person name="Jiang Y.-T."/>
            <person name="Yu X."/>
            <person name="Hao Y."/>
            <person name="Huang J."/>
            <person name="Zhao X.-W."/>
            <person name="Ke S."/>
            <person name="Chen Y.-Y."/>
            <person name="Wu W.-L."/>
            <person name="Hsu J.-L."/>
            <person name="Lin Y.-F."/>
            <person name="Huang M.-D."/>
            <person name="Li C.-Y."/>
            <person name="Huang L."/>
            <person name="Wang Z.-W."/>
            <person name="Zhao X."/>
            <person name="Zhong W.-Y."/>
            <person name="Peng D.-H."/>
            <person name="Ahmad S."/>
            <person name="Lan S."/>
            <person name="Zhang J.-S."/>
            <person name="Tsai W.-C."/>
            <person name="Van De Peer Y."/>
            <person name="Liu Z.-J."/>
        </authorList>
    </citation>
    <scope>NUCLEOTIDE SEQUENCE</scope>
    <source>
        <strain evidence="2">CP</strain>
        <tissue evidence="2">Leaves</tissue>
    </source>
</reference>
<comment type="caution">
    <text evidence="2">The sequence shown here is derived from an EMBL/GenBank/DDBJ whole genome shotgun (WGS) entry which is preliminary data.</text>
</comment>
<feature type="region of interest" description="Disordered" evidence="1">
    <location>
        <begin position="43"/>
        <end position="91"/>
    </location>
</feature>
<gene>
    <name evidence="2" type="ORF">QJS10_CPB18g00639</name>
</gene>
<evidence type="ECO:0000256" key="1">
    <source>
        <dbReference type="SAM" id="MobiDB-lite"/>
    </source>
</evidence>
<evidence type="ECO:0000313" key="2">
    <source>
        <dbReference type="EMBL" id="KAK1289436.1"/>
    </source>
</evidence>
<dbReference type="EMBL" id="JAUJYO010000018">
    <property type="protein sequence ID" value="KAK1289436.1"/>
    <property type="molecule type" value="Genomic_DNA"/>
</dbReference>
<accession>A0AAV9CKK5</accession>
<name>A0AAV9CKK5_ACOCL</name>
<keyword evidence="3" id="KW-1185">Reference proteome</keyword>
<feature type="compositionally biased region" description="Basic residues" evidence="1">
    <location>
        <begin position="63"/>
        <end position="74"/>
    </location>
</feature>
<organism evidence="2 3">
    <name type="scientific">Acorus calamus</name>
    <name type="common">Sweet flag</name>
    <dbReference type="NCBI Taxonomy" id="4465"/>
    <lineage>
        <taxon>Eukaryota</taxon>
        <taxon>Viridiplantae</taxon>
        <taxon>Streptophyta</taxon>
        <taxon>Embryophyta</taxon>
        <taxon>Tracheophyta</taxon>
        <taxon>Spermatophyta</taxon>
        <taxon>Magnoliopsida</taxon>
        <taxon>Liliopsida</taxon>
        <taxon>Acoraceae</taxon>
        <taxon>Acorus</taxon>
    </lineage>
</organism>
<reference evidence="2" key="1">
    <citation type="journal article" date="2023" name="Nat. Commun.">
        <title>Diploid and tetraploid genomes of Acorus and the evolution of monocots.</title>
        <authorList>
            <person name="Ma L."/>
            <person name="Liu K.W."/>
            <person name="Li Z."/>
            <person name="Hsiao Y.Y."/>
            <person name="Qi Y."/>
            <person name="Fu T."/>
            <person name="Tang G.D."/>
            <person name="Zhang D."/>
            <person name="Sun W.H."/>
            <person name="Liu D.K."/>
            <person name="Li Y."/>
            <person name="Chen G.Z."/>
            <person name="Liu X.D."/>
            <person name="Liao X.Y."/>
            <person name="Jiang Y.T."/>
            <person name="Yu X."/>
            <person name="Hao Y."/>
            <person name="Huang J."/>
            <person name="Zhao X.W."/>
            <person name="Ke S."/>
            <person name="Chen Y.Y."/>
            <person name="Wu W.L."/>
            <person name="Hsu J.L."/>
            <person name="Lin Y.F."/>
            <person name="Huang M.D."/>
            <person name="Li C.Y."/>
            <person name="Huang L."/>
            <person name="Wang Z.W."/>
            <person name="Zhao X."/>
            <person name="Zhong W.Y."/>
            <person name="Peng D.H."/>
            <person name="Ahmad S."/>
            <person name="Lan S."/>
            <person name="Zhang J.S."/>
            <person name="Tsai W.C."/>
            <person name="Van de Peer Y."/>
            <person name="Liu Z.J."/>
        </authorList>
    </citation>
    <scope>NUCLEOTIDE SEQUENCE</scope>
    <source>
        <strain evidence="2">CP</strain>
    </source>
</reference>
<sequence length="216" mass="24529">MLATRTLTHILPKPTTTTTLRLLSSKTPYPYYYHLVNYRPVAATSHRKPQNPQPPSDPSLDRSKRKYLRKRSRRMYGSSSDSDDDGRSRRAADEMVELKPEVVELKTLHQREEELHFYDAFAYPWEKDRHYRMVYRLEKKYFPDQCLDKAFSEEEAVVAGGGEKGDLKKVSSPGEGGGGGGGEAYLATRRTGLPPRWDGPHGTVVLVDKPKELSSS</sequence>
<evidence type="ECO:0000313" key="3">
    <source>
        <dbReference type="Proteomes" id="UP001180020"/>
    </source>
</evidence>
<proteinExistence type="predicted"/>
<dbReference type="AlphaFoldDB" id="A0AAV9CKK5"/>